<reference evidence="3" key="1">
    <citation type="journal article" date="2019" name="Int. J. Syst. Evol. Microbiol.">
        <title>The Global Catalogue of Microorganisms (GCM) 10K type strain sequencing project: providing services to taxonomists for standard genome sequencing and annotation.</title>
        <authorList>
            <consortium name="The Broad Institute Genomics Platform"/>
            <consortium name="The Broad Institute Genome Sequencing Center for Infectious Disease"/>
            <person name="Wu L."/>
            <person name="Ma J."/>
        </authorList>
    </citation>
    <scope>NUCLEOTIDE SEQUENCE [LARGE SCALE GENOMIC DNA]</scope>
    <source>
        <strain evidence="3">CGMCC 4.7319</strain>
    </source>
</reference>
<sequence length="88" mass="9680">MVHPSTCTTGNSRAPANFARGFTRVGREIQPNRKSEQESRSPGGHGTPTVADMCFMFGASEEQVRRVLEEARQTGEEVPVEVEDCPED</sequence>
<evidence type="ECO:0008006" key="4">
    <source>
        <dbReference type="Google" id="ProtNLM"/>
    </source>
</evidence>
<evidence type="ECO:0000256" key="1">
    <source>
        <dbReference type="SAM" id="MobiDB-lite"/>
    </source>
</evidence>
<accession>A0ABQ2HHM4</accession>
<feature type="compositionally biased region" description="Basic and acidic residues" evidence="1">
    <location>
        <begin position="25"/>
        <end position="39"/>
    </location>
</feature>
<proteinExistence type="predicted"/>
<feature type="compositionally biased region" description="Acidic residues" evidence="1">
    <location>
        <begin position="78"/>
        <end position="88"/>
    </location>
</feature>
<evidence type="ECO:0000313" key="3">
    <source>
        <dbReference type="Proteomes" id="UP000597656"/>
    </source>
</evidence>
<dbReference type="EMBL" id="BMNC01000002">
    <property type="protein sequence ID" value="GGM81966.1"/>
    <property type="molecule type" value="Genomic_DNA"/>
</dbReference>
<gene>
    <name evidence="2" type="ORF">GCM10011609_17450</name>
</gene>
<organism evidence="2 3">
    <name type="scientific">Lentzea pudingi</name>
    <dbReference type="NCBI Taxonomy" id="1789439"/>
    <lineage>
        <taxon>Bacteria</taxon>
        <taxon>Bacillati</taxon>
        <taxon>Actinomycetota</taxon>
        <taxon>Actinomycetes</taxon>
        <taxon>Pseudonocardiales</taxon>
        <taxon>Pseudonocardiaceae</taxon>
        <taxon>Lentzea</taxon>
    </lineage>
</organism>
<feature type="region of interest" description="Disordered" evidence="1">
    <location>
        <begin position="1"/>
        <end position="51"/>
    </location>
</feature>
<dbReference type="Proteomes" id="UP000597656">
    <property type="component" value="Unassembled WGS sequence"/>
</dbReference>
<protein>
    <recommendedName>
        <fullName evidence="4">DUF3606 domain-containing protein</fullName>
    </recommendedName>
</protein>
<evidence type="ECO:0000313" key="2">
    <source>
        <dbReference type="EMBL" id="GGM81966.1"/>
    </source>
</evidence>
<feature type="compositionally biased region" description="Polar residues" evidence="1">
    <location>
        <begin position="1"/>
        <end position="14"/>
    </location>
</feature>
<name>A0ABQ2HHM4_9PSEU</name>
<feature type="region of interest" description="Disordered" evidence="1">
    <location>
        <begin position="69"/>
        <end position="88"/>
    </location>
</feature>
<comment type="caution">
    <text evidence="2">The sequence shown here is derived from an EMBL/GenBank/DDBJ whole genome shotgun (WGS) entry which is preliminary data.</text>
</comment>
<keyword evidence="3" id="KW-1185">Reference proteome</keyword>